<gene>
    <name evidence="2" type="ORF">SDC9_108209</name>
</gene>
<feature type="transmembrane region" description="Helical" evidence="1">
    <location>
        <begin position="20"/>
        <end position="43"/>
    </location>
</feature>
<keyword evidence="1" id="KW-0812">Transmembrane</keyword>
<reference evidence="2" key="1">
    <citation type="submission" date="2019-08" db="EMBL/GenBank/DDBJ databases">
        <authorList>
            <person name="Kucharzyk K."/>
            <person name="Murdoch R.W."/>
            <person name="Higgins S."/>
            <person name="Loffler F."/>
        </authorList>
    </citation>
    <scope>NUCLEOTIDE SEQUENCE</scope>
</reference>
<dbReference type="EMBL" id="VSSQ01018292">
    <property type="protein sequence ID" value="MPM61351.1"/>
    <property type="molecule type" value="Genomic_DNA"/>
</dbReference>
<keyword evidence="1" id="KW-1133">Transmembrane helix</keyword>
<name>A0A645B9N1_9ZZZZ</name>
<dbReference type="AlphaFoldDB" id="A0A645B9N1"/>
<protein>
    <submittedName>
        <fullName evidence="2">Uncharacterized protein</fullName>
    </submittedName>
</protein>
<evidence type="ECO:0000256" key="1">
    <source>
        <dbReference type="SAM" id="Phobius"/>
    </source>
</evidence>
<proteinExistence type="predicted"/>
<organism evidence="2">
    <name type="scientific">bioreactor metagenome</name>
    <dbReference type="NCBI Taxonomy" id="1076179"/>
    <lineage>
        <taxon>unclassified sequences</taxon>
        <taxon>metagenomes</taxon>
        <taxon>ecological metagenomes</taxon>
    </lineage>
</organism>
<sequence>MVFLTKIFIEIGSMVVLGMVFIIFFLMFPEQIVLIVVLVVMIIEIDI</sequence>
<accession>A0A645B9N1</accession>
<evidence type="ECO:0000313" key="2">
    <source>
        <dbReference type="EMBL" id="MPM61351.1"/>
    </source>
</evidence>
<comment type="caution">
    <text evidence="2">The sequence shown here is derived from an EMBL/GenBank/DDBJ whole genome shotgun (WGS) entry which is preliminary data.</text>
</comment>
<keyword evidence="1" id="KW-0472">Membrane</keyword>